<name>U1SHU9_9BIFI</name>
<dbReference type="HOGENOM" id="CLU_2839990_0_0_11"/>
<dbReference type="EMBL" id="AWSI01000012">
    <property type="protein sequence ID" value="ERH31528.1"/>
    <property type="molecule type" value="Genomic_DNA"/>
</dbReference>
<evidence type="ECO:0000313" key="1">
    <source>
        <dbReference type="EMBL" id="ERH31528.1"/>
    </source>
</evidence>
<accession>U1SHU9</accession>
<dbReference type="AlphaFoldDB" id="U1SHU9"/>
<gene>
    <name evidence="1" type="ORF">HMPREF9244_00398</name>
</gene>
<proteinExistence type="predicted"/>
<organism evidence="1 2">
    <name type="scientific">Alloscardovia omnicolens F0580</name>
    <dbReference type="NCBI Taxonomy" id="1321816"/>
    <lineage>
        <taxon>Bacteria</taxon>
        <taxon>Bacillati</taxon>
        <taxon>Actinomycetota</taxon>
        <taxon>Actinomycetes</taxon>
        <taxon>Bifidobacteriales</taxon>
        <taxon>Bifidobacteriaceae</taxon>
        <taxon>Alloscardovia</taxon>
    </lineage>
</organism>
<comment type="caution">
    <text evidence="1">The sequence shown here is derived from an EMBL/GenBank/DDBJ whole genome shotgun (WGS) entry which is preliminary data.</text>
</comment>
<keyword evidence="2" id="KW-1185">Reference proteome</keyword>
<sequence length="65" mass="7161">MRIISKRTPSSTLGLAISITKAIQQDTEPSIKTINRKPITKAISIDPEFIKVVANKVMAIIIKPM</sequence>
<dbReference type="Proteomes" id="UP000016519">
    <property type="component" value="Unassembled WGS sequence"/>
</dbReference>
<protein>
    <submittedName>
        <fullName evidence="1">Toxin-antitoxin system, antitoxin component, HicB domain protein</fullName>
    </submittedName>
</protein>
<reference evidence="1 2" key="1">
    <citation type="submission" date="2013-08" db="EMBL/GenBank/DDBJ databases">
        <authorList>
            <person name="Weinstock G."/>
            <person name="Sodergren E."/>
            <person name="Wylie T."/>
            <person name="Fulton L."/>
            <person name="Fulton R."/>
            <person name="Fronick C."/>
            <person name="O'Laughlin M."/>
            <person name="Godfrey J."/>
            <person name="Miner T."/>
            <person name="Herter B."/>
            <person name="Appelbaum E."/>
            <person name="Cordes M."/>
            <person name="Lek S."/>
            <person name="Wollam A."/>
            <person name="Pepin K.H."/>
            <person name="Palsikar V.B."/>
            <person name="Mitreva M."/>
            <person name="Wilson R.K."/>
        </authorList>
    </citation>
    <scope>NUCLEOTIDE SEQUENCE [LARGE SCALE GENOMIC DNA]</scope>
    <source>
        <strain evidence="1 2">F0580</strain>
    </source>
</reference>
<evidence type="ECO:0000313" key="2">
    <source>
        <dbReference type="Proteomes" id="UP000016519"/>
    </source>
</evidence>
<dbReference type="STRING" id="419015.HMPREF3214_01390"/>